<dbReference type="RefSeq" id="WP_094783867.1">
    <property type="nucleotide sequence ID" value="NZ_BEDT01000001.1"/>
</dbReference>
<feature type="compositionally biased region" description="Basic and acidic residues" evidence="1">
    <location>
        <begin position="65"/>
        <end position="87"/>
    </location>
</feature>
<protein>
    <submittedName>
        <fullName evidence="2">Uncharacterized protein</fullName>
    </submittedName>
</protein>
<evidence type="ECO:0000256" key="1">
    <source>
        <dbReference type="SAM" id="MobiDB-lite"/>
    </source>
</evidence>
<dbReference type="AlphaFoldDB" id="A0A224WWW5"/>
<evidence type="ECO:0000313" key="2">
    <source>
        <dbReference type="EMBL" id="GAX46798.1"/>
    </source>
</evidence>
<reference evidence="3" key="1">
    <citation type="submission" date="2017-08" db="EMBL/GenBank/DDBJ databases">
        <title>Draft genome sequence of Lactococcus sp. strain Rs-Y01, isolated from the gut of the lower termite Reticulitermes speratus.</title>
        <authorList>
            <person name="Ohkuma M."/>
            <person name="Yuki M."/>
        </authorList>
    </citation>
    <scope>NUCLEOTIDE SEQUENCE [LARGE SCALE GENOMIC DNA]</scope>
    <source>
        <strain evidence="3">Rs-Y01</strain>
    </source>
</reference>
<evidence type="ECO:0000313" key="3">
    <source>
        <dbReference type="Proteomes" id="UP000218689"/>
    </source>
</evidence>
<name>A0A224WWW5_9LACT</name>
<accession>A0A224WWW5</accession>
<dbReference type="EMBL" id="BEDT01000001">
    <property type="protein sequence ID" value="GAX46798.1"/>
    <property type="molecule type" value="Genomic_DNA"/>
</dbReference>
<dbReference type="Proteomes" id="UP000218689">
    <property type="component" value="Unassembled WGS sequence"/>
</dbReference>
<proteinExistence type="predicted"/>
<organism evidence="2 3">
    <name type="scientific">Pseudolactococcus reticulitermitis</name>
    <dbReference type="NCBI Taxonomy" id="2025039"/>
    <lineage>
        <taxon>Bacteria</taxon>
        <taxon>Bacillati</taxon>
        <taxon>Bacillota</taxon>
        <taxon>Bacilli</taxon>
        <taxon>Lactobacillales</taxon>
        <taxon>Streptococcaceae</taxon>
        <taxon>Pseudolactococcus</taxon>
    </lineage>
</organism>
<keyword evidence="3" id="KW-1185">Reference proteome</keyword>
<gene>
    <name evidence="2" type="ORF">RsY01_378</name>
</gene>
<sequence>MQNKNYPRVQIIINADTNEEIQESVKWLSNTVHQSATEWPSESPATKVANAKPSNIKAEGTPPDDVIHEKASEKPKPKAVKKEVSKANDKAEGVTLYDLREKMGKIIKSGNRDGAKALLAAFDVPKLGELPPEKFADFDKGLDELSGGE</sequence>
<feature type="region of interest" description="Disordered" evidence="1">
    <location>
        <begin position="36"/>
        <end position="87"/>
    </location>
</feature>
<comment type="caution">
    <text evidence="2">The sequence shown here is derived from an EMBL/GenBank/DDBJ whole genome shotgun (WGS) entry which is preliminary data.</text>
</comment>